<protein>
    <submittedName>
        <fullName evidence="2">Uncharacterized protein</fullName>
    </submittedName>
</protein>
<organism evidence="1 2">
    <name type="scientific">Panagrolaimus sp. ES5</name>
    <dbReference type="NCBI Taxonomy" id="591445"/>
    <lineage>
        <taxon>Eukaryota</taxon>
        <taxon>Metazoa</taxon>
        <taxon>Ecdysozoa</taxon>
        <taxon>Nematoda</taxon>
        <taxon>Chromadorea</taxon>
        <taxon>Rhabditida</taxon>
        <taxon>Tylenchina</taxon>
        <taxon>Panagrolaimomorpha</taxon>
        <taxon>Panagrolaimoidea</taxon>
        <taxon>Panagrolaimidae</taxon>
        <taxon>Panagrolaimus</taxon>
    </lineage>
</organism>
<evidence type="ECO:0000313" key="1">
    <source>
        <dbReference type="Proteomes" id="UP000887579"/>
    </source>
</evidence>
<sequence length="172" mass="19104">MGYSQSVGEREMIRKRHILHPLLIILAILTIYFVKCGKKGKSAPKSIKTASQGGNVKSNIKSIHPASKSSVISGNPNSKSKAPPIEDARSALNKLGEAKPPLKKEKTRTKDEQEEKVPDEDYGDIPEPTASAKKRREQQLEKEKKEKIQKGFYQSKSDEDDTLGHADMSDSF</sequence>
<name>A0AC34GR43_9BILA</name>
<accession>A0AC34GR43</accession>
<dbReference type="WBParaSite" id="ES5_v2.g6987.t1">
    <property type="protein sequence ID" value="ES5_v2.g6987.t1"/>
    <property type="gene ID" value="ES5_v2.g6987"/>
</dbReference>
<reference evidence="2" key="1">
    <citation type="submission" date="2022-11" db="UniProtKB">
        <authorList>
            <consortium name="WormBaseParasite"/>
        </authorList>
    </citation>
    <scope>IDENTIFICATION</scope>
</reference>
<dbReference type="Proteomes" id="UP000887579">
    <property type="component" value="Unplaced"/>
</dbReference>
<proteinExistence type="predicted"/>
<evidence type="ECO:0000313" key="2">
    <source>
        <dbReference type="WBParaSite" id="ES5_v2.g6987.t1"/>
    </source>
</evidence>